<dbReference type="OrthoDB" id="2080934at2"/>
<organism evidence="2 3">
    <name type="scientific">Streptococcus penaeicida</name>
    <dbReference type="NCBI Taxonomy" id="1765960"/>
    <lineage>
        <taxon>Bacteria</taxon>
        <taxon>Bacillati</taxon>
        <taxon>Bacillota</taxon>
        <taxon>Bacilli</taxon>
        <taxon>Lactobacillales</taxon>
        <taxon>Streptococcaceae</taxon>
        <taxon>Streptococcus</taxon>
    </lineage>
</organism>
<feature type="domain" description="BPL/LPL catalytic" evidence="1">
    <location>
        <begin position="39"/>
        <end position="225"/>
    </location>
</feature>
<name>A0A2N8LCT8_9STRE</name>
<dbReference type="InterPro" id="IPR045864">
    <property type="entry name" value="aa-tRNA-synth_II/BPL/LPL"/>
</dbReference>
<proteinExistence type="predicted"/>
<evidence type="ECO:0000259" key="1">
    <source>
        <dbReference type="PROSITE" id="PS51733"/>
    </source>
</evidence>
<gene>
    <name evidence="2" type="ORF">AT575_03690</name>
</gene>
<sequence length="248" mass="28048">MKSLRDFSNLPIKTIIQDRHTNDIDHALVYSQELLEEVNDNPNQFLVHYWPLEKTVILGLLDQQLPNLEKGISFIKEQGYQVAVRNIGGLAVVADSGILNFSICLPINQNNFRISDGYELMVELIRKTLAPFGKTIEAYQIDNSYCPGKFDLSIDGQKFAGIAQRRKKDALLVSIYLSVNGNQNQRGRLISDFYQEAGAQSSSISYPIVEPEVMANLSQLLESDLRIEKVITMIEKSFSDLGFMKVRE</sequence>
<dbReference type="InterPro" id="IPR004143">
    <property type="entry name" value="BPL_LPL_catalytic"/>
</dbReference>
<reference evidence="2 3" key="1">
    <citation type="submission" date="2015-12" db="EMBL/GenBank/DDBJ databases">
        <title>Streptococcus penaeicida sp. nov.</title>
        <authorList>
            <person name="Gomez-Gil B."/>
            <person name="Morales-Covarrubias M."/>
        </authorList>
    </citation>
    <scope>NUCLEOTIDE SEQUENCE [LARGE SCALE GENOMIC DNA]</scope>
    <source>
        <strain evidence="2 3">CAIM 1838</strain>
    </source>
</reference>
<dbReference type="GO" id="GO:0016740">
    <property type="term" value="F:transferase activity"/>
    <property type="evidence" value="ECO:0007669"/>
    <property type="project" value="UniProtKB-ARBA"/>
</dbReference>
<dbReference type="Gene3D" id="3.30.930.10">
    <property type="entry name" value="Bira Bifunctional Protein, Domain 2"/>
    <property type="match status" value="1"/>
</dbReference>
<dbReference type="SUPFAM" id="SSF55681">
    <property type="entry name" value="Class II aaRS and biotin synthetases"/>
    <property type="match status" value="1"/>
</dbReference>
<dbReference type="GO" id="GO:0140096">
    <property type="term" value="F:catalytic activity, acting on a protein"/>
    <property type="evidence" value="ECO:0007669"/>
    <property type="project" value="UniProtKB-ARBA"/>
</dbReference>
<evidence type="ECO:0000313" key="3">
    <source>
        <dbReference type="Proteomes" id="UP000235963"/>
    </source>
</evidence>
<dbReference type="Pfam" id="PF21948">
    <property type="entry name" value="LplA-B_cat"/>
    <property type="match status" value="1"/>
</dbReference>
<dbReference type="GO" id="GO:0009249">
    <property type="term" value="P:protein lipoylation"/>
    <property type="evidence" value="ECO:0007669"/>
    <property type="project" value="UniProtKB-ARBA"/>
</dbReference>
<dbReference type="InterPro" id="IPR050664">
    <property type="entry name" value="Octanoyltrans_LipM/LipL"/>
</dbReference>
<comment type="caution">
    <text evidence="2">The sequence shown here is derived from an EMBL/GenBank/DDBJ whole genome shotgun (WGS) entry which is preliminary data.</text>
</comment>
<keyword evidence="3" id="KW-1185">Reference proteome</keyword>
<dbReference type="PROSITE" id="PS51733">
    <property type="entry name" value="BPL_LPL_CATALYTIC"/>
    <property type="match status" value="1"/>
</dbReference>
<dbReference type="EMBL" id="LOCM01000015">
    <property type="protein sequence ID" value="PND47988.1"/>
    <property type="molecule type" value="Genomic_DNA"/>
</dbReference>
<evidence type="ECO:0000313" key="2">
    <source>
        <dbReference type="EMBL" id="PND47988.1"/>
    </source>
</evidence>
<accession>A0A2N8LCT8</accession>
<dbReference type="PANTHER" id="PTHR43679">
    <property type="entry name" value="OCTANOYLTRANSFERASE LIPM-RELATED"/>
    <property type="match status" value="1"/>
</dbReference>
<dbReference type="PANTHER" id="PTHR43679:SF2">
    <property type="entry name" value="OCTANOYL-[GCVH]:PROTEIN N-OCTANOYLTRANSFERASE"/>
    <property type="match status" value="1"/>
</dbReference>
<keyword evidence="2" id="KW-0436">Ligase</keyword>
<dbReference type="AlphaFoldDB" id="A0A2N8LCT8"/>
<dbReference type="GO" id="GO:0016874">
    <property type="term" value="F:ligase activity"/>
    <property type="evidence" value="ECO:0007669"/>
    <property type="project" value="UniProtKB-KW"/>
</dbReference>
<dbReference type="Proteomes" id="UP000235963">
    <property type="component" value="Unassembled WGS sequence"/>
</dbReference>
<dbReference type="CDD" id="cd16443">
    <property type="entry name" value="LplA"/>
    <property type="match status" value="1"/>
</dbReference>
<protein>
    <submittedName>
        <fullName evidence="2">Lipoate--protein ligase</fullName>
    </submittedName>
</protein>